<dbReference type="RefSeq" id="WP_126154793.1">
    <property type="nucleotide sequence ID" value="NZ_UZWE01000033.1"/>
</dbReference>
<organism evidence="1 2">
    <name type="scientific">Paracoccus haematequi</name>
    <dbReference type="NCBI Taxonomy" id="2491866"/>
    <lineage>
        <taxon>Bacteria</taxon>
        <taxon>Pseudomonadati</taxon>
        <taxon>Pseudomonadota</taxon>
        <taxon>Alphaproteobacteria</taxon>
        <taxon>Rhodobacterales</taxon>
        <taxon>Paracoccaceae</taxon>
        <taxon>Paracoccus</taxon>
    </lineage>
</organism>
<dbReference type="Proteomes" id="UP000270743">
    <property type="component" value="Unassembled WGS sequence"/>
</dbReference>
<proteinExistence type="predicted"/>
<name>A0A3S4DC18_9RHOB</name>
<sequence length="424" mass="49200">MKGDKPEMKIEWKKTPADIPYLLQEISQSRVVNKDGSISTTDFFALSEWESVLLSHIRITEVSDTEAKILIEKAIRDHQTITESSLKEAIFRIKKERDKIPSKKFSVIFPILGLSNICIGRFNRNNVSLNFSPATSSSFYKKAARERAKLLARYPQHQTRFDTLLQKARWCTATIAARSATEAYELTYREIRVILGLIVFMETAPHSRVKSFGHPQPLAKVHIGPQMTVHTANGDLAFEGFWHVKSFSENLAFGRLPRRGEDFKKHLKDWLRKITSSIYPNRKAEDAIIKYYDAFSDHSVDEAFLGGWRVLEHLAGDRDTKYSKLVERASAFYDDPKLAAIYGFHLAERRNSLSHGHVVHQEHSELVIYQMNQFIHPMLKHFIINPYKLKSISEFYEFCDLAWSDERRHRLSRTLSKAMRLRRQ</sequence>
<accession>A0A3S4DC18</accession>
<reference evidence="1 2" key="1">
    <citation type="submission" date="2018-12" db="EMBL/GenBank/DDBJ databases">
        <authorList>
            <person name="Criscuolo A."/>
        </authorList>
    </citation>
    <scope>NUCLEOTIDE SEQUENCE [LARGE SCALE GENOMIC DNA]</scope>
    <source>
        <strain evidence="1">ACIP1116241</strain>
    </source>
</reference>
<evidence type="ECO:0008006" key="3">
    <source>
        <dbReference type="Google" id="ProtNLM"/>
    </source>
</evidence>
<protein>
    <recommendedName>
        <fullName evidence="3">Apea-like HEPN domain-containing protein</fullName>
    </recommendedName>
</protein>
<dbReference type="AlphaFoldDB" id="A0A3S4DC18"/>
<keyword evidence="2" id="KW-1185">Reference proteome</keyword>
<evidence type="ECO:0000313" key="2">
    <source>
        <dbReference type="Proteomes" id="UP000270743"/>
    </source>
</evidence>
<dbReference type="EMBL" id="UZWE01000033">
    <property type="protein sequence ID" value="VDS09130.1"/>
    <property type="molecule type" value="Genomic_DNA"/>
</dbReference>
<evidence type="ECO:0000313" key="1">
    <source>
        <dbReference type="EMBL" id="VDS09130.1"/>
    </source>
</evidence>
<dbReference type="OrthoDB" id="7823508at2"/>
<gene>
    <name evidence="1" type="ORF">PARHAE_02319</name>
</gene>